<name>A0A562S9X6_9BACT</name>
<feature type="transmembrane region" description="Helical" evidence="1">
    <location>
        <begin position="116"/>
        <end position="149"/>
    </location>
</feature>
<sequence length="443" mass="50976">MKSIIESISNRELAFLIWAFVLIIYLLFKNIGLRSIGGLLRMIFWSKLTTLFLAILIYTIVITYFLSEIRLWNLSQLKNTVLWFLTVGAVSLFHTTDKNKSNYLKETLKDVLSITAGLQFLLGIYSFSLAVELILLPVAVLIGGMNVVAKQKNEFHQIAKVLQKLIMLAGLLLICHTLFKITTDFKSFANKGTLTDFLMPALLSILFLPMLYVLSIHVTHNDLFAGLEKKIKSRNLLRYARCKALIHFHVNKTDLYRWQKILFLRRISSKNDINESIELVKAMKRREKHPPLIEINKGWSPYAALKFLETKNLPTGFYHPTYVETEWMACSNYTNVDDNIPPSNIAYYVEGNEDVANKLTLNLKVHNVKLDGLAIAEFIDSVNILCKNALNLDIANIVLEEIVAQRNWEIQLENKKLYLKKEHFVNKDQGYNMTFTIKRIPSV</sequence>
<comment type="caution">
    <text evidence="2">The sequence shown here is derived from an EMBL/GenBank/DDBJ whole genome shotgun (WGS) entry which is preliminary data.</text>
</comment>
<keyword evidence="1" id="KW-1133">Transmembrane helix</keyword>
<protein>
    <submittedName>
        <fullName evidence="2">Uncharacterized protein</fullName>
    </submittedName>
</protein>
<dbReference type="AlphaFoldDB" id="A0A562S9X6"/>
<keyword evidence="1" id="KW-0812">Transmembrane</keyword>
<feature type="transmembrane region" description="Helical" evidence="1">
    <location>
        <begin position="12"/>
        <end position="28"/>
    </location>
</feature>
<feature type="transmembrane region" description="Helical" evidence="1">
    <location>
        <begin position="199"/>
        <end position="219"/>
    </location>
</feature>
<reference evidence="2 3" key="1">
    <citation type="journal article" date="2015" name="Stand. Genomic Sci.">
        <title>Genomic Encyclopedia of Bacterial and Archaeal Type Strains, Phase III: the genomes of soil and plant-associated and newly described type strains.</title>
        <authorList>
            <person name="Whitman W.B."/>
            <person name="Woyke T."/>
            <person name="Klenk H.P."/>
            <person name="Zhou Y."/>
            <person name="Lilburn T.G."/>
            <person name="Beck B.J."/>
            <person name="De Vos P."/>
            <person name="Vandamme P."/>
            <person name="Eisen J.A."/>
            <person name="Garrity G."/>
            <person name="Hugenholtz P."/>
            <person name="Kyrpides N.C."/>
        </authorList>
    </citation>
    <scope>NUCLEOTIDE SEQUENCE [LARGE SCALE GENOMIC DNA]</scope>
    <source>
        <strain evidence="2 3">CGMCC 1.7271</strain>
    </source>
</reference>
<dbReference type="EMBL" id="VLLE01000008">
    <property type="protein sequence ID" value="TWI77953.1"/>
    <property type="molecule type" value="Genomic_DNA"/>
</dbReference>
<feature type="transmembrane region" description="Helical" evidence="1">
    <location>
        <begin position="48"/>
        <end position="67"/>
    </location>
</feature>
<evidence type="ECO:0000313" key="3">
    <source>
        <dbReference type="Proteomes" id="UP000316167"/>
    </source>
</evidence>
<evidence type="ECO:0000256" key="1">
    <source>
        <dbReference type="SAM" id="Phobius"/>
    </source>
</evidence>
<gene>
    <name evidence="2" type="ORF">IQ13_4195</name>
</gene>
<feature type="transmembrane region" description="Helical" evidence="1">
    <location>
        <begin position="161"/>
        <end position="179"/>
    </location>
</feature>
<keyword evidence="3" id="KW-1185">Reference proteome</keyword>
<keyword evidence="1" id="KW-0472">Membrane</keyword>
<feature type="transmembrane region" description="Helical" evidence="1">
    <location>
        <begin position="79"/>
        <end position="96"/>
    </location>
</feature>
<proteinExistence type="predicted"/>
<organism evidence="2 3">
    <name type="scientific">Lacibacter cauensis</name>
    <dbReference type="NCBI Taxonomy" id="510947"/>
    <lineage>
        <taxon>Bacteria</taxon>
        <taxon>Pseudomonadati</taxon>
        <taxon>Bacteroidota</taxon>
        <taxon>Chitinophagia</taxon>
        <taxon>Chitinophagales</taxon>
        <taxon>Chitinophagaceae</taxon>
        <taxon>Lacibacter</taxon>
    </lineage>
</organism>
<evidence type="ECO:0000313" key="2">
    <source>
        <dbReference type="EMBL" id="TWI77953.1"/>
    </source>
</evidence>
<dbReference type="Proteomes" id="UP000316167">
    <property type="component" value="Unassembled WGS sequence"/>
</dbReference>
<accession>A0A562S9X6</accession>